<accession>A0A1G9GNC0</accession>
<dbReference type="Gene3D" id="3.30.200.20">
    <property type="entry name" value="Phosphorylase Kinase, domain 1"/>
    <property type="match status" value="1"/>
</dbReference>
<reference evidence="8 9" key="1">
    <citation type="submission" date="2016-10" db="EMBL/GenBank/DDBJ databases">
        <authorList>
            <person name="de Groot N.N."/>
        </authorList>
    </citation>
    <scope>NUCLEOTIDE SEQUENCE [LARGE SCALE GENOMIC DNA]</scope>
    <source>
        <strain evidence="8 9">CGMCC 4.5727</strain>
    </source>
</reference>
<dbReference type="EC" id="2.7.11.1" evidence="1"/>
<evidence type="ECO:0000259" key="7">
    <source>
        <dbReference type="PROSITE" id="PS50011"/>
    </source>
</evidence>
<evidence type="ECO:0000256" key="1">
    <source>
        <dbReference type="ARBA" id="ARBA00012513"/>
    </source>
</evidence>
<evidence type="ECO:0000313" key="9">
    <source>
        <dbReference type="Proteomes" id="UP000199155"/>
    </source>
</evidence>
<keyword evidence="2 8" id="KW-0723">Serine/threonine-protein kinase</keyword>
<dbReference type="AlphaFoldDB" id="A0A1G9GNC0"/>
<dbReference type="STRING" id="417292.SAMN05421806_11698"/>
<dbReference type="InterPro" id="IPR008271">
    <property type="entry name" value="Ser/Thr_kinase_AS"/>
</dbReference>
<dbReference type="CDD" id="cd14014">
    <property type="entry name" value="STKc_PknB_like"/>
    <property type="match status" value="1"/>
</dbReference>
<evidence type="ECO:0000256" key="3">
    <source>
        <dbReference type="ARBA" id="ARBA00022679"/>
    </source>
</evidence>
<keyword evidence="5 8" id="KW-0418">Kinase</keyword>
<evidence type="ECO:0000256" key="4">
    <source>
        <dbReference type="ARBA" id="ARBA00022741"/>
    </source>
</evidence>
<dbReference type="SMART" id="SM00220">
    <property type="entry name" value="S_TKc"/>
    <property type="match status" value="1"/>
</dbReference>
<dbReference type="Proteomes" id="UP000199155">
    <property type="component" value="Unassembled WGS sequence"/>
</dbReference>
<dbReference type="InterPro" id="IPR011009">
    <property type="entry name" value="Kinase-like_dom_sf"/>
</dbReference>
<dbReference type="PROSITE" id="PS50011">
    <property type="entry name" value="PROTEIN_KINASE_DOM"/>
    <property type="match status" value="1"/>
</dbReference>
<evidence type="ECO:0000256" key="6">
    <source>
        <dbReference type="ARBA" id="ARBA00022840"/>
    </source>
</evidence>
<keyword evidence="9" id="KW-1185">Reference proteome</keyword>
<evidence type="ECO:0000256" key="5">
    <source>
        <dbReference type="ARBA" id="ARBA00022777"/>
    </source>
</evidence>
<dbReference type="Gene3D" id="1.10.510.10">
    <property type="entry name" value="Transferase(Phosphotransferase) domain 1"/>
    <property type="match status" value="1"/>
</dbReference>
<dbReference type="GO" id="GO:0005524">
    <property type="term" value="F:ATP binding"/>
    <property type="evidence" value="ECO:0007669"/>
    <property type="project" value="UniProtKB-KW"/>
</dbReference>
<keyword evidence="4" id="KW-0547">Nucleotide-binding</keyword>
<dbReference type="EMBL" id="FNFF01000016">
    <property type="protein sequence ID" value="SDL01995.1"/>
    <property type="molecule type" value="Genomic_DNA"/>
</dbReference>
<proteinExistence type="predicted"/>
<protein>
    <recommendedName>
        <fullName evidence="1">non-specific serine/threonine protein kinase</fullName>
        <ecNumber evidence="1">2.7.11.1</ecNumber>
    </recommendedName>
</protein>
<name>A0A1G9GNC0_9ACTN</name>
<dbReference type="Pfam" id="PF00069">
    <property type="entry name" value="Pkinase"/>
    <property type="match status" value="1"/>
</dbReference>
<dbReference type="PANTHER" id="PTHR43289">
    <property type="entry name" value="MITOGEN-ACTIVATED PROTEIN KINASE KINASE KINASE 20-RELATED"/>
    <property type="match status" value="1"/>
</dbReference>
<sequence length="218" mass="23350">MGEVWRGWDQVLDRPVAVKLLPRPDHRASLEGLRREARAAARLNHPRVVAVYDLEDRGEQPCMVMEYVQGQSLAELLESRGALSPDHAVRLVAQAAAGLAAAHRKAVVHRDVKPANLLVSGDGTVKVCDFGIARYADAAVATARTGQLVGTTGYLAPERARGEPATPASDVYSLGCVLYELLTGQPPFAAVDGTPCALQRRRETVHGGVGPWPLGHRG</sequence>
<evidence type="ECO:0000256" key="2">
    <source>
        <dbReference type="ARBA" id="ARBA00022527"/>
    </source>
</evidence>
<keyword evidence="3" id="KW-0808">Transferase</keyword>
<dbReference type="GO" id="GO:0004674">
    <property type="term" value="F:protein serine/threonine kinase activity"/>
    <property type="evidence" value="ECO:0007669"/>
    <property type="project" value="UniProtKB-KW"/>
</dbReference>
<dbReference type="PANTHER" id="PTHR43289:SF6">
    <property type="entry name" value="SERINE_THREONINE-PROTEIN KINASE NEKL-3"/>
    <property type="match status" value="1"/>
</dbReference>
<dbReference type="InterPro" id="IPR000719">
    <property type="entry name" value="Prot_kinase_dom"/>
</dbReference>
<dbReference type="PROSITE" id="PS00108">
    <property type="entry name" value="PROTEIN_KINASE_ST"/>
    <property type="match status" value="1"/>
</dbReference>
<dbReference type="SUPFAM" id="SSF56112">
    <property type="entry name" value="Protein kinase-like (PK-like)"/>
    <property type="match status" value="1"/>
</dbReference>
<organism evidence="8 9">
    <name type="scientific">Streptomyces indicus</name>
    <dbReference type="NCBI Taxonomy" id="417292"/>
    <lineage>
        <taxon>Bacteria</taxon>
        <taxon>Bacillati</taxon>
        <taxon>Actinomycetota</taxon>
        <taxon>Actinomycetes</taxon>
        <taxon>Kitasatosporales</taxon>
        <taxon>Streptomycetaceae</taxon>
        <taxon>Streptomyces</taxon>
    </lineage>
</organism>
<keyword evidence="6" id="KW-0067">ATP-binding</keyword>
<evidence type="ECO:0000313" key="8">
    <source>
        <dbReference type="EMBL" id="SDL01995.1"/>
    </source>
</evidence>
<feature type="domain" description="Protein kinase" evidence="7">
    <location>
        <begin position="1"/>
        <end position="218"/>
    </location>
</feature>
<gene>
    <name evidence="8" type="ORF">SAMN05421806_11698</name>
</gene>